<feature type="transmembrane region" description="Helical" evidence="1">
    <location>
        <begin position="79"/>
        <end position="97"/>
    </location>
</feature>
<sequence>MELKKIYFYLLKRYKKKIVFLILFFTLVSVSIQVKVGLIDYGYFFVIFLSCYVSIYTWCNGIFAETLPITELSNNGEVIARWMMIFLSTFFHIYILVNPLLNKWFYN</sequence>
<feature type="transmembrane region" description="Helical" evidence="1">
    <location>
        <begin position="43"/>
        <end position="67"/>
    </location>
</feature>
<dbReference type="Proteomes" id="UP000013021">
    <property type="component" value="Unassembled WGS sequence"/>
</dbReference>
<gene>
    <name evidence="2" type="ORF">F913_01219</name>
</gene>
<dbReference type="EMBL" id="APRE01000025">
    <property type="protein sequence ID" value="ENW74054.1"/>
    <property type="molecule type" value="Genomic_DNA"/>
</dbReference>
<keyword evidence="1" id="KW-0472">Membrane</keyword>
<dbReference type="HOGENOM" id="CLU_175275_0_0_6"/>
<organism evidence="2 3">
    <name type="scientific">Acinetobacter baumannii NIPH 80</name>
    <dbReference type="NCBI Taxonomy" id="1217629"/>
    <lineage>
        <taxon>Bacteria</taxon>
        <taxon>Pseudomonadati</taxon>
        <taxon>Pseudomonadota</taxon>
        <taxon>Gammaproteobacteria</taxon>
        <taxon>Moraxellales</taxon>
        <taxon>Moraxellaceae</taxon>
        <taxon>Acinetobacter</taxon>
        <taxon>Acinetobacter calcoaceticus/baumannii complex</taxon>
    </lineage>
</organism>
<dbReference type="AlphaFoldDB" id="N9L7J0"/>
<evidence type="ECO:0000313" key="3">
    <source>
        <dbReference type="Proteomes" id="UP000013021"/>
    </source>
</evidence>
<keyword evidence="1" id="KW-1133">Transmembrane helix</keyword>
<accession>N9L7J0</accession>
<comment type="caution">
    <text evidence="2">The sequence shown here is derived from an EMBL/GenBank/DDBJ whole genome shotgun (WGS) entry which is preliminary data.</text>
</comment>
<reference evidence="2 3" key="1">
    <citation type="submission" date="2013-02" db="EMBL/GenBank/DDBJ databases">
        <title>The Genome Sequence of Acinetobacter baumannii NIPH 80.</title>
        <authorList>
            <consortium name="The Broad Institute Genome Sequencing Platform"/>
            <consortium name="The Broad Institute Genome Sequencing Center for Infectious Disease"/>
            <person name="Cerqueira G."/>
            <person name="Feldgarden M."/>
            <person name="Courvalin P."/>
            <person name="Perichon B."/>
            <person name="Grillot-Courvalin C."/>
            <person name="Clermont D."/>
            <person name="Rocha E."/>
            <person name="Yoon E.-J."/>
            <person name="Nemec A."/>
            <person name="Walker B."/>
            <person name="Young S.K."/>
            <person name="Zeng Q."/>
            <person name="Gargeya S."/>
            <person name="Fitzgerald M."/>
            <person name="Haas B."/>
            <person name="Abouelleil A."/>
            <person name="Alvarado L."/>
            <person name="Arachchi H.M."/>
            <person name="Berlin A.M."/>
            <person name="Chapman S.B."/>
            <person name="Dewar J."/>
            <person name="Goldberg J."/>
            <person name="Griggs A."/>
            <person name="Gujja S."/>
            <person name="Hansen M."/>
            <person name="Howarth C."/>
            <person name="Imamovic A."/>
            <person name="Larimer J."/>
            <person name="McCowan C."/>
            <person name="Murphy C."/>
            <person name="Neiman D."/>
            <person name="Pearson M."/>
            <person name="Priest M."/>
            <person name="Roberts A."/>
            <person name="Saif S."/>
            <person name="Shea T."/>
            <person name="Sisk P."/>
            <person name="Sykes S."/>
            <person name="Wortman J."/>
            <person name="Nusbaum C."/>
            <person name="Birren B."/>
        </authorList>
    </citation>
    <scope>NUCLEOTIDE SEQUENCE [LARGE SCALE GENOMIC DNA]</scope>
    <source>
        <strain evidence="2 3">NIPH 80</strain>
    </source>
</reference>
<proteinExistence type="predicted"/>
<protein>
    <submittedName>
        <fullName evidence="2">Uncharacterized protein</fullName>
    </submittedName>
</protein>
<keyword evidence="1" id="KW-0812">Transmembrane</keyword>
<evidence type="ECO:0000256" key="1">
    <source>
        <dbReference type="SAM" id="Phobius"/>
    </source>
</evidence>
<evidence type="ECO:0000313" key="2">
    <source>
        <dbReference type="EMBL" id="ENW74054.1"/>
    </source>
</evidence>
<name>N9L7J0_ACIBA</name>